<keyword evidence="1" id="KW-0472">Membrane</keyword>
<name>A0A4Y1QLD8_PRUDU</name>
<dbReference type="AlphaFoldDB" id="A0A4Y1QLD8"/>
<accession>A0A4Y1QLD8</accession>
<keyword evidence="1" id="KW-0812">Transmembrane</keyword>
<keyword evidence="1" id="KW-1133">Transmembrane helix</keyword>
<protein>
    <submittedName>
        <fullName evidence="2">Uncharacterized protein</fullName>
    </submittedName>
</protein>
<sequence length="94" mass="10555">MEDIEAGIQSDSRKKARWRWFLAVLAGNLIVGLTFGILDLSILNNFVYGACFYISREAGGELKEQGFLELLKILVLVFLDRPVHDGLNATVKEK</sequence>
<reference evidence="2" key="1">
    <citation type="journal article" date="2019" name="Science">
        <title>Mutation of a bHLH transcription factor allowed almond domestication.</title>
        <authorList>
            <person name="Sanchez-Perez R."/>
            <person name="Pavan S."/>
            <person name="Mazzeo R."/>
            <person name="Moldovan C."/>
            <person name="Aiese Cigliano R."/>
            <person name="Del Cueto J."/>
            <person name="Ricciardi F."/>
            <person name="Lotti C."/>
            <person name="Ricciardi L."/>
            <person name="Dicenta F."/>
            <person name="Lopez-Marques R.L."/>
            <person name="Lindberg Moller B."/>
        </authorList>
    </citation>
    <scope>NUCLEOTIDE SEQUENCE</scope>
</reference>
<proteinExistence type="predicted"/>
<evidence type="ECO:0000313" key="2">
    <source>
        <dbReference type="EMBL" id="BBG92692.1"/>
    </source>
</evidence>
<evidence type="ECO:0000256" key="1">
    <source>
        <dbReference type="SAM" id="Phobius"/>
    </source>
</evidence>
<gene>
    <name evidence="2" type="ORF">Prudu_000506</name>
</gene>
<organism evidence="2">
    <name type="scientific">Prunus dulcis</name>
    <name type="common">Almond</name>
    <name type="synonym">Amygdalus dulcis</name>
    <dbReference type="NCBI Taxonomy" id="3755"/>
    <lineage>
        <taxon>Eukaryota</taxon>
        <taxon>Viridiplantae</taxon>
        <taxon>Streptophyta</taxon>
        <taxon>Embryophyta</taxon>
        <taxon>Tracheophyta</taxon>
        <taxon>Spermatophyta</taxon>
        <taxon>Magnoliopsida</taxon>
        <taxon>eudicotyledons</taxon>
        <taxon>Gunneridae</taxon>
        <taxon>Pentapetalae</taxon>
        <taxon>rosids</taxon>
        <taxon>fabids</taxon>
        <taxon>Rosales</taxon>
        <taxon>Rosaceae</taxon>
        <taxon>Amygdaloideae</taxon>
        <taxon>Amygdaleae</taxon>
        <taxon>Prunus</taxon>
    </lineage>
</organism>
<dbReference type="EMBL" id="AP019297">
    <property type="protein sequence ID" value="BBG92692.1"/>
    <property type="molecule type" value="Genomic_DNA"/>
</dbReference>
<feature type="transmembrane region" description="Helical" evidence="1">
    <location>
        <begin position="20"/>
        <end position="38"/>
    </location>
</feature>